<evidence type="ECO:0000313" key="2">
    <source>
        <dbReference type="Proteomes" id="UP000003178"/>
    </source>
</evidence>
<reference evidence="1 2" key="2">
    <citation type="submission" date="2008-10" db="EMBL/GenBank/DDBJ databases">
        <title>Draft genome sequence of Clostridium hiranonis (DSM 13275).</title>
        <authorList>
            <person name="Sudarsanam P."/>
            <person name="Ley R."/>
            <person name="Guruge J."/>
            <person name="Turnbaugh P.J."/>
            <person name="Mahowald M."/>
            <person name="Liep D."/>
            <person name="Gordon J."/>
        </authorList>
    </citation>
    <scope>NUCLEOTIDE SEQUENCE [LARGE SCALE GENOMIC DNA]</scope>
    <source>
        <strain evidence="1 2">DSM 13275</strain>
    </source>
</reference>
<dbReference type="STRING" id="500633.CLOHIR_01427"/>
<sequence>MNGKKMITDYKAYFKEYEKRRKEENESLVYADDECNMRKHYTKEDDEFIITSIQGMTMKDIGYALGRTEEAIKKRIWRLRGKGIIKDYKNKRKGDK</sequence>
<dbReference type="AlphaFoldDB" id="B6FZX3"/>
<organism evidence="1 2">
    <name type="scientific">Peptacetobacter hiranonis (strain DSM 13275 / JCM 10541 / KCTC 15199 / TO-931)</name>
    <name type="common">Clostridium hiranonis</name>
    <dbReference type="NCBI Taxonomy" id="500633"/>
    <lineage>
        <taxon>Bacteria</taxon>
        <taxon>Bacillati</taxon>
        <taxon>Bacillota</taxon>
        <taxon>Clostridia</taxon>
        <taxon>Peptostreptococcales</taxon>
        <taxon>Peptostreptococcaceae</taxon>
        <taxon>Peptacetobacter</taxon>
    </lineage>
</organism>
<keyword evidence="2" id="KW-1185">Reference proteome</keyword>
<dbReference type="RefSeq" id="WP_006440348.1">
    <property type="nucleotide sequence ID" value="NZ_DS995356.1"/>
</dbReference>
<dbReference type="HOGENOM" id="CLU_2354798_0_0_9"/>
<evidence type="ECO:0000313" key="1">
    <source>
        <dbReference type="EMBL" id="EEA84946.1"/>
    </source>
</evidence>
<dbReference type="Gene3D" id="1.10.10.10">
    <property type="entry name" value="Winged helix-like DNA-binding domain superfamily/Winged helix DNA-binding domain"/>
    <property type="match status" value="1"/>
</dbReference>
<dbReference type="InterPro" id="IPR036388">
    <property type="entry name" value="WH-like_DNA-bd_sf"/>
</dbReference>
<comment type="caution">
    <text evidence="1">The sequence shown here is derived from an EMBL/GenBank/DDBJ whole genome shotgun (WGS) entry which is preliminary data.</text>
</comment>
<name>B6FZX3_PEPHT</name>
<gene>
    <name evidence="1" type="ORF">CLOHIR_01427</name>
</gene>
<reference evidence="1 2" key="1">
    <citation type="submission" date="2008-09" db="EMBL/GenBank/DDBJ databases">
        <authorList>
            <person name="Fulton L."/>
            <person name="Clifton S."/>
            <person name="Fulton B."/>
            <person name="Xu J."/>
            <person name="Minx P."/>
            <person name="Pepin K.H."/>
            <person name="Johnson M."/>
            <person name="Thiruvilangam P."/>
            <person name="Bhonagiri V."/>
            <person name="Nash W.E."/>
            <person name="Mardis E.R."/>
            <person name="Wilson R.K."/>
        </authorList>
    </citation>
    <scope>NUCLEOTIDE SEQUENCE [LARGE SCALE GENOMIC DNA]</scope>
    <source>
        <strain evidence="1 2">DSM 13275</strain>
    </source>
</reference>
<accession>B6FZX3</accession>
<dbReference type="EMBL" id="ABWP01000059">
    <property type="protein sequence ID" value="EEA84946.1"/>
    <property type="molecule type" value="Genomic_DNA"/>
</dbReference>
<proteinExistence type="predicted"/>
<protein>
    <submittedName>
        <fullName evidence="1">Uncharacterized protein</fullName>
    </submittedName>
</protein>
<dbReference type="Proteomes" id="UP000003178">
    <property type="component" value="Unassembled WGS sequence"/>
</dbReference>